<dbReference type="PROSITE" id="PS50894">
    <property type="entry name" value="HPT"/>
    <property type="match status" value="1"/>
</dbReference>
<reference evidence="4 5" key="1">
    <citation type="submission" date="2020-12" db="EMBL/GenBank/DDBJ databases">
        <title>Comparative genome analysis of fungal antagonists Marinomonas ostreistagni 398 and M. spartinae 468.</title>
        <authorList>
            <person name="Fields J.L."/>
            <person name="Mavrodi O.V."/>
            <person name="Biber P.D."/>
            <person name="Indest K.J."/>
            <person name="Mavrodi D.V."/>
        </authorList>
    </citation>
    <scope>NUCLEOTIDE SEQUENCE [LARGE SCALE GENOMIC DNA]</scope>
    <source>
        <strain evidence="4 5">USM7</strain>
    </source>
</reference>
<evidence type="ECO:0000256" key="2">
    <source>
        <dbReference type="PROSITE-ProRule" id="PRU00110"/>
    </source>
</evidence>
<dbReference type="Proteomes" id="UP000598488">
    <property type="component" value="Unassembled WGS sequence"/>
</dbReference>
<organism evidence="4 5">
    <name type="scientific">Marinomonas ostreistagni</name>
    <dbReference type="NCBI Taxonomy" id="359209"/>
    <lineage>
        <taxon>Bacteria</taxon>
        <taxon>Pseudomonadati</taxon>
        <taxon>Pseudomonadota</taxon>
        <taxon>Gammaproteobacteria</taxon>
        <taxon>Oceanospirillales</taxon>
        <taxon>Oceanospirillaceae</taxon>
        <taxon>Marinomonas</taxon>
    </lineage>
</organism>
<dbReference type="SUPFAM" id="SSF47226">
    <property type="entry name" value="Histidine-containing phosphotransfer domain, HPT domain"/>
    <property type="match status" value="1"/>
</dbReference>
<gene>
    <name evidence="4" type="ORF">JHD44_10995</name>
</gene>
<dbReference type="InterPro" id="IPR036641">
    <property type="entry name" value="HPT_dom_sf"/>
</dbReference>
<evidence type="ECO:0000259" key="3">
    <source>
        <dbReference type="PROSITE" id="PS50894"/>
    </source>
</evidence>
<feature type="domain" description="HPt" evidence="3">
    <location>
        <begin position="16"/>
        <end position="113"/>
    </location>
</feature>
<dbReference type="RefSeq" id="WP_199462794.1">
    <property type="nucleotide sequence ID" value="NZ_JAEMUH010000009.1"/>
</dbReference>
<proteinExistence type="predicted"/>
<accession>A0ABS0ZE50</accession>
<feature type="modified residue" description="Phosphohistidine" evidence="2">
    <location>
        <position position="55"/>
    </location>
</feature>
<evidence type="ECO:0000313" key="4">
    <source>
        <dbReference type="EMBL" id="MBJ7551211.1"/>
    </source>
</evidence>
<evidence type="ECO:0000256" key="1">
    <source>
        <dbReference type="ARBA" id="ARBA00023012"/>
    </source>
</evidence>
<sequence length="113" mass="12282">MAVDQIQLKTLKDILGSETLNRVKESYIEDSQPKLELLGNAVESLDFATIEQLSHSLKSASSNLALSELARLFANMEAAATQQEPSSLAALYDAVQVTYPEELLELDSLLNAG</sequence>
<keyword evidence="2" id="KW-0597">Phosphoprotein</keyword>
<keyword evidence="5" id="KW-1185">Reference proteome</keyword>
<evidence type="ECO:0000313" key="5">
    <source>
        <dbReference type="Proteomes" id="UP000598488"/>
    </source>
</evidence>
<dbReference type="EMBL" id="JAEMUH010000009">
    <property type="protein sequence ID" value="MBJ7551211.1"/>
    <property type="molecule type" value="Genomic_DNA"/>
</dbReference>
<dbReference type="Gene3D" id="1.20.120.160">
    <property type="entry name" value="HPT domain"/>
    <property type="match status" value="1"/>
</dbReference>
<keyword evidence="1" id="KW-0902">Two-component regulatory system</keyword>
<protein>
    <submittedName>
        <fullName evidence="4">Hpt domain-containing protein</fullName>
    </submittedName>
</protein>
<comment type="caution">
    <text evidence="4">The sequence shown here is derived from an EMBL/GenBank/DDBJ whole genome shotgun (WGS) entry which is preliminary data.</text>
</comment>
<dbReference type="Pfam" id="PF01627">
    <property type="entry name" value="Hpt"/>
    <property type="match status" value="1"/>
</dbReference>
<name>A0ABS0ZE50_9GAMM</name>
<dbReference type="InterPro" id="IPR008207">
    <property type="entry name" value="Sig_transdc_His_kin_Hpt_dom"/>
</dbReference>